<dbReference type="PANTHER" id="PTHR35092">
    <property type="entry name" value="CHLORINASE MJ1651"/>
    <property type="match status" value="1"/>
</dbReference>
<dbReference type="InterPro" id="IPR046470">
    <property type="entry name" value="SAM_HAT_C"/>
</dbReference>
<feature type="domain" description="S-adenosyl-l-methionine hydroxide adenosyltransferase C-terminal" evidence="4">
    <location>
        <begin position="184"/>
        <end position="254"/>
    </location>
</feature>
<dbReference type="SUPFAM" id="SSF102522">
    <property type="entry name" value="Bacterial fluorinating enzyme, N-terminal domain"/>
    <property type="match status" value="1"/>
</dbReference>
<name>A0A832GMC0_9BACT</name>
<dbReference type="EMBL" id="DSZU01000125">
    <property type="protein sequence ID" value="HGV55803.1"/>
    <property type="molecule type" value="Genomic_DNA"/>
</dbReference>
<protein>
    <recommendedName>
        <fullName evidence="6">SAM-dependent chlorinase/fluorinase</fullName>
    </recommendedName>
</protein>
<dbReference type="AlphaFoldDB" id="A0A832GMC0"/>
<dbReference type="Gene3D" id="2.40.30.90">
    <property type="entry name" value="Bacterial fluorinating enzyme like"/>
    <property type="match status" value="1"/>
</dbReference>
<sequence>MSKLGHSGVVALLTDFGLEDIYIGVVKGRILQELSGPPYPTFIDITHAIPPQDIKKAALRLGFSYKYFPKGTIFLVIVDPGVGTERKALLLQTENYYFIGPDNGVFTYPLKECAEFKAFEIVKEKIFNPPYSATFHGRDLFAPAVSLLFKGIPLETWTKPLDPSLLVTIDIPSPQKTPYGYRLSVIDVDRFGNLITNFPQELVTSTIKVLVNGKEVRMVRTYAEGGDGEIIALFGSEGFLEIAIKNSSAKELLGDPKIEVYLSNTL</sequence>
<evidence type="ECO:0000256" key="1">
    <source>
        <dbReference type="ARBA" id="ARBA00022691"/>
    </source>
</evidence>
<comment type="caution">
    <text evidence="5">The sequence shown here is derived from an EMBL/GenBank/DDBJ whole genome shotgun (WGS) entry which is preliminary data.</text>
</comment>
<gene>
    <name evidence="5" type="ORF">ENT73_06980</name>
</gene>
<evidence type="ECO:0000259" key="4">
    <source>
        <dbReference type="Pfam" id="PF20257"/>
    </source>
</evidence>
<organism evidence="5">
    <name type="scientific">Caldimicrobium thiodismutans</name>
    <dbReference type="NCBI Taxonomy" id="1653476"/>
    <lineage>
        <taxon>Bacteria</taxon>
        <taxon>Pseudomonadati</taxon>
        <taxon>Thermodesulfobacteriota</taxon>
        <taxon>Thermodesulfobacteria</taxon>
        <taxon>Thermodesulfobacteriales</taxon>
        <taxon>Thermodesulfobacteriaceae</taxon>
        <taxon>Caldimicrobium</taxon>
    </lineage>
</organism>
<proteinExistence type="inferred from homology"/>
<dbReference type="InterPro" id="IPR023228">
    <property type="entry name" value="SAM_OH_AdoTrfase_N_sf"/>
</dbReference>
<dbReference type="Gene3D" id="3.40.50.10790">
    <property type="entry name" value="S-adenosyl-l-methionine hydroxide adenosyltransferase, N-terminal"/>
    <property type="match status" value="1"/>
</dbReference>
<accession>A0A832GMC0</accession>
<reference evidence="5" key="1">
    <citation type="journal article" date="2020" name="mSystems">
        <title>Genome- and Community-Level Interaction Insights into Carbon Utilization and Element Cycling Functions of Hydrothermarchaeota in Hydrothermal Sediment.</title>
        <authorList>
            <person name="Zhou Z."/>
            <person name="Liu Y."/>
            <person name="Xu W."/>
            <person name="Pan J."/>
            <person name="Luo Z.H."/>
            <person name="Li M."/>
        </authorList>
    </citation>
    <scope>NUCLEOTIDE SEQUENCE [LARGE SCALE GENOMIC DNA]</scope>
    <source>
        <strain evidence="5">SpSt-605</strain>
    </source>
</reference>
<keyword evidence="1" id="KW-0949">S-adenosyl-L-methionine</keyword>
<dbReference type="InterPro" id="IPR002747">
    <property type="entry name" value="SAM_OH_AdoTrfase"/>
</dbReference>
<evidence type="ECO:0008006" key="6">
    <source>
        <dbReference type="Google" id="ProtNLM"/>
    </source>
</evidence>
<dbReference type="PIRSF" id="PIRSF006779">
    <property type="entry name" value="UCP006779"/>
    <property type="match status" value="1"/>
</dbReference>
<evidence type="ECO:0000259" key="3">
    <source>
        <dbReference type="Pfam" id="PF01887"/>
    </source>
</evidence>
<feature type="domain" description="S-adenosyl-l-methionine hydroxide adenosyltransferase N-terminal" evidence="3">
    <location>
        <begin position="10"/>
        <end position="156"/>
    </location>
</feature>
<dbReference type="Pfam" id="PF20257">
    <property type="entry name" value="SAM_HAT_C"/>
    <property type="match status" value="1"/>
</dbReference>
<dbReference type="SUPFAM" id="SSF101852">
    <property type="entry name" value="Bacterial fluorinating enzyme, C-terminal domain"/>
    <property type="match status" value="1"/>
</dbReference>
<comment type="similarity">
    <text evidence="2">Belongs to the SAM hydrolase / SAM-dependent halogenase family.</text>
</comment>
<evidence type="ECO:0000313" key="5">
    <source>
        <dbReference type="EMBL" id="HGV55803.1"/>
    </source>
</evidence>
<dbReference type="Pfam" id="PF01887">
    <property type="entry name" value="SAM_HAT_N"/>
    <property type="match status" value="1"/>
</dbReference>
<dbReference type="PANTHER" id="PTHR35092:SF1">
    <property type="entry name" value="CHLORINASE MJ1651"/>
    <property type="match status" value="1"/>
</dbReference>
<dbReference type="InterPro" id="IPR023227">
    <property type="entry name" value="SAM_OH_AdoTrfase_C_sf"/>
</dbReference>
<evidence type="ECO:0000256" key="2">
    <source>
        <dbReference type="ARBA" id="ARBA00024035"/>
    </source>
</evidence>
<dbReference type="InterPro" id="IPR046469">
    <property type="entry name" value="SAM_HAT_N"/>
</dbReference>